<feature type="DNA-binding region" description="H-T-H motif" evidence="2">
    <location>
        <begin position="71"/>
        <end position="90"/>
    </location>
</feature>
<reference evidence="5" key="1">
    <citation type="submission" date="2016-10" db="EMBL/GenBank/DDBJ databases">
        <authorList>
            <person name="Varghese N."/>
            <person name="Submissions S."/>
        </authorList>
    </citation>
    <scope>NUCLEOTIDE SEQUENCE [LARGE SCALE GENOMIC DNA]</scope>
    <source>
        <strain evidence="5">DSM 27981</strain>
    </source>
</reference>
<dbReference type="PROSITE" id="PS50977">
    <property type="entry name" value="HTH_TETR_2"/>
    <property type="match status" value="1"/>
</dbReference>
<keyword evidence="1 2" id="KW-0238">DNA-binding</keyword>
<evidence type="ECO:0000313" key="4">
    <source>
        <dbReference type="EMBL" id="SFE86116.1"/>
    </source>
</evidence>
<gene>
    <name evidence="4" type="ORF">SAMN04489711_106134</name>
</gene>
<name>A0A1I2E0C2_9BURK</name>
<dbReference type="InterPro" id="IPR009057">
    <property type="entry name" value="Homeodomain-like_sf"/>
</dbReference>
<accession>A0A1I2E0C2</accession>
<dbReference type="SUPFAM" id="SSF46689">
    <property type="entry name" value="Homeodomain-like"/>
    <property type="match status" value="1"/>
</dbReference>
<dbReference type="AlphaFoldDB" id="A0A1I2E0C2"/>
<dbReference type="Pfam" id="PF00440">
    <property type="entry name" value="TetR_N"/>
    <property type="match status" value="1"/>
</dbReference>
<evidence type="ECO:0000313" key="5">
    <source>
        <dbReference type="Proteomes" id="UP000199119"/>
    </source>
</evidence>
<dbReference type="GO" id="GO:0003677">
    <property type="term" value="F:DNA binding"/>
    <property type="evidence" value="ECO:0007669"/>
    <property type="project" value="UniProtKB-UniRule"/>
</dbReference>
<dbReference type="STRING" id="1177982.SAMN04489711_106134"/>
<organism evidence="4 5">
    <name type="scientific">Paracidovorax wautersii</name>
    <dbReference type="NCBI Taxonomy" id="1177982"/>
    <lineage>
        <taxon>Bacteria</taxon>
        <taxon>Pseudomonadati</taxon>
        <taxon>Pseudomonadota</taxon>
        <taxon>Betaproteobacteria</taxon>
        <taxon>Burkholderiales</taxon>
        <taxon>Comamonadaceae</taxon>
        <taxon>Paracidovorax</taxon>
    </lineage>
</organism>
<evidence type="ECO:0000256" key="2">
    <source>
        <dbReference type="PROSITE-ProRule" id="PRU00335"/>
    </source>
</evidence>
<feature type="domain" description="HTH tetR-type" evidence="3">
    <location>
        <begin position="48"/>
        <end position="108"/>
    </location>
</feature>
<evidence type="ECO:0000256" key="1">
    <source>
        <dbReference type="ARBA" id="ARBA00023125"/>
    </source>
</evidence>
<dbReference type="Proteomes" id="UP000199119">
    <property type="component" value="Unassembled WGS sequence"/>
</dbReference>
<sequence>MPLSLGLEPRFTFAQFKRINPIPPDTLWELVYARNAHAITVKRVPVALANLRAIFEASFQLANQVGFGAMTLRDLSKATGLSMGGLYGYLQSKDALAAMVEDLIRHIGGEIPRWFDEASLAPLVRLDSSLRAHVFMSELLQPWFYFVYMESRVLEADQRKVARAAEVDFQAAMARQIRQVREMGDREAFLLAAHLQSVIQDWYVKRWKYRAEKISVDEFANSLSAMVAAQLRVE</sequence>
<proteinExistence type="predicted"/>
<dbReference type="RefSeq" id="WP_017404938.1">
    <property type="nucleotide sequence ID" value="NZ_FONX01000006.1"/>
</dbReference>
<dbReference type="Gene3D" id="1.10.357.10">
    <property type="entry name" value="Tetracycline Repressor, domain 2"/>
    <property type="match status" value="1"/>
</dbReference>
<dbReference type="EMBL" id="FONX01000006">
    <property type="protein sequence ID" value="SFE86116.1"/>
    <property type="molecule type" value="Genomic_DNA"/>
</dbReference>
<dbReference type="OrthoDB" id="9808189at2"/>
<protein>
    <submittedName>
        <fullName evidence="4">DNA-binding transcriptional regulator, AcrR family</fullName>
    </submittedName>
</protein>
<keyword evidence="5" id="KW-1185">Reference proteome</keyword>
<dbReference type="InterPro" id="IPR001647">
    <property type="entry name" value="HTH_TetR"/>
</dbReference>
<evidence type="ECO:0000259" key="3">
    <source>
        <dbReference type="PROSITE" id="PS50977"/>
    </source>
</evidence>